<gene>
    <name evidence="8" type="ORF">B0T45_03725</name>
</gene>
<organism evidence="8 9">
    <name type="scientific">Chromobacterium haemolyticum</name>
    <dbReference type="NCBI Taxonomy" id="394935"/>
    <lineage>
        <taxon>Bacteria</taxon>
        <taxon>Pseudomonadati</taxon>
        <taxon>Pseudomonadota</taxon>
        <taxon>Betaproteobacteria</taxon>
        <taxon>Neisseriales</taxon>
        <taxon>Chromobacteriaceae</taxon>
        <taxon>Chromobacterium</taxon>
    </lineage>
</organism>
<evidence type="ECO:0000256" key="3">
    <source>
        <dbReference type="ARBA" id="ARBA00012865"/>
    </source>
</evidence>
<proteinExistence type="inferred from homology"/>
<dbReference type="AlphaFoldDB" id="A0A1W0D810"/>
<dbReference type="PROSITE" id="PS00146">
    <property type="entry name" value="BETA_LACTAMASE_A"/>
    <property type="match status" value="1"/>
</dbReference>
<name>A0A1W0D810_9NEIS</name>
<dbReference type="Pfam" id="PF13354">
    <property type="entry name" value="Beta-lactamase2"/>
    <property type="match status" value="1"/>
</dbReference>
<dbReference type="GO" id="GO:0008800">
    <property type="term" value="F:beta-lactamase activity"/>
    <property type="evidence" value="ECO:0007669"/>
    <property type="project" value="UniProtKB-UniRule"/>
</dbReference>
<evidence type="ECO:0000256" key="1">
    <source>
        <dbReference type="ARBA" id="ARBA00001526"/>
    </source>
</evidence>
<dbReference type="PANTHER" id="PTHR35333:SF3">
    <property type="entry name" value="BETA-LACTAMASE-TYPE TRANSPEPTIDASE FOLD CONTAINING PROTEIN"/>
    <property type="match status" value="1"/>
</dbReference>
<evidence type="ECO:0000259" key="7">
    <source>
        <dbReference type="Pfam" id="PF13354"/>
    </source>
</evidence>
<dbReference type="InterPro" id="IPR000871">
    <property type="entry name" value="Beta-lactam_class-A"/>
</dbReference>
<dbReference type="InterPro" id="IPR012338">
    <property type="entry name" value="Beta-lactam/transpept-like"/>
</dbReference>
<evidence type="ECO:0000256" key="5">
    <source>
        <dbReference type="ARBA" id="ARBA00023251"/>
    </source>
</evidence>
<dbReference type="SUPFAM" id="SSF56601">
    <property type="entry name" value="beta-lactamase/transpeptidase-like"/>
    <property type="match status" value="1"/>
</dbReference>
<dbReference type="Gene3D" id="3.40.710.10">
    <property type="entry name" value="DD-peptidase/beta-lactamase superfamily"/>
    <property type="match status" value="1"/>
</dbReference>
<dbReference type="InterPro" id="IPR045155">
    <property type="entry name" value="Beta-lactam_cat"/>
</dbReference>
<comment type="catalytic activity">
    <reaction evidence="1 6">
        <text>a beta-lactam + H2O = a substituted beta-amino acid</text>
        <dbReference type="Rhea" id="RHEA:20401"/>
        <dbReference type="ChEBI" id="CHEBI:15377"/>
        <dbReference type="ChEBI" id="CHEBI:35627"/>
        <dbReference type="ChEBI" id="CHEBI:140347"/>
        <dbReference type="EC" id="3.5.2.6"/>
    </reaction>
</comment>
<dbReference type="PROSITE" id="PS51257">
    <property type="entry name" value="PROKAR_LIPOPROTEIN"/>
    <property type="match status" value="1"/>
</dbReference>
<dbReference type="EMBL" id="MUKV01000003">
    <property type="protein sequence ID" value="OQS43088.1"/>
    <property type="molecule type" value="Genomic_DNA"/>
</dbReference>
<keyword evidence="4 6" id="KW-0378">Hydrolase</keyword>
<dbReference type="NCBIfam" id="NF033103">
    <property type="entry name" value="bla_class_A"/>
    <property type="match status" value="1"/>
</dbReference>
<sequence length="295" mass="32108">MNYFAQRRALLAALAASPLILGCARPPLRVPGDAPTARQLAELERNAGGRIGVFAQEVDSGRSLAYRANDRFPMCSTFKLLLVGALLQRSATQPDLLYRHVSYRREQLIDYSPIAEQYVEQGMSVKDLCDAAMRFSDNTAANLLLEELGGPQEVNRFARSLGDGLTRLDRIEPELNRAEPGDPRDTTTPAAMTANLHALLFSPLLPERQRGLLNDWLLGNTTGNLRIRAGLPAEWRVGDKTGSGGHGAANDVAVAWRPGKSPLLLSVFYWGSPAMMDERNAVIAAVARVAAAEFA</sequence>
<evidence type="ECO:0000256" key="6">
    <source>
        <dbReference type="RuleBase" id="RU361140"/>
    </source>
</evidence>
<comment type="caution">
    <text evidence="8">The sequence shown here is derived from an EMBL/GenBank/DDBJ whole genome shotgun (WGS) entry which is preliminary data.</text>
</comment>
<dbReference type="InterPro" id="IPR023650">
    <property type="entry name" value="Beta-lactam_class-A_AS"/>
</dbReference>
<evidence type="ECO:0000256" key="2">
    <source>
        <dbReference type="ARBA" id="ARBA00009009"/>
    </source>
</evidence>
<evidence type="ECO:0000313" key="8">
    <source>
        <dbReference type="EMBL" id="OQS43088.1"/>
    </source>
</evidence>
<dbReference type="PRINTS" id="PR00118">
    <property type="entry name" value="BLACTAMASEA"/>
</dbReference>
<dbReference type="GO" id="GO:0046677">
    <property type="term" value="P:response to antibiotic"/>
    <property type="evidence" value="ECO:0007669"/>
    <property type="project" value="UniProtKB-UniRule"/>
</dbReference>
<feature type="domain" description="Beta-lactamase class A catalytic" evidence="7">
    <location>
        <begin position="52"/>
        <end position="268"/>
    </location>
</feature>
<dbReference type="RefSeq" id="WP_081554638.1">
    <property type="nucleotide sequence ID" value="NZ_CP109905.1"/>
</dbReference>
<dbReference type="PANTHER" id="PTHR35333">
    <property type="entry name" value="BETA-LACTAMASE"/>
    <property type="match status" value="1"/>
</dbReference>
<protein>
    <recommendedName>
        <fullName evidence="3 6">Beta-lactamase</fullName>
        <ecNumber evidence="3 6">3.5.2.6</ecNumber>
    </recommendedName>
</protein>
<keyword evidence="5 6" id="KW-0046">Antibiotic resistance</keyword>
<evidence type="ECO:0000256" key="4">
    <source>
        <dbReference type="ARBA" id="ARBA00022801"/>
    </source>
</evidence>
<comment type="similarity">
    <text evidence="2 6">Belongs to the class-A beta-lactamase family.</text>
</comment>
<evidence type="ECO:0000313" key="9">
    <source>
        <dbReference type="Proteomes" id="UP000192721"/>
    </source>
</evidence>
<dbReference type="GO" id="GO:0030655">
    <property type="term" value="P:beta-lactam antibiotic catabolic process"/>
    <property type="evidence" value="ECO:0007669"/>
    <property type="project" value="InterPro"/>
</dbReference>
<accession>A0A1W0D810</accession>
<dbReference type="Proteomes" id="UP000192721">
    <property type="component" value="Unassembled WGS sequence"/>
</dbReference>
<dbReference type="EC" id="3.5.2.6" evidence="3 6"/>
<reference evidence="8 9" key="1">
    <citation type="submission" date="2017-02" db="EMBL/GenBank/DDBJ databases">
        <title>Chromobacterium haemolyticum H5244.</title>
        <authorList>
            <person name="Gulvik C.A."/>
        </authorList>
    </citation>
    <scope>NUCLEOTIDE SEQUENCE [LARGE SCALE GENOMIC DNA]</scope>
    <source>
        <strain evidence="8 9">H5244</strain>
    </source>
</reference>